<dbReference type="Proteomes" id="UP000694864">
    <property type="component" value="Chromosome 10"/>
</dbReference>
<protein>
    <submittedName>
        <fullName evidence="2">Uncharacterized protein LOC104716784</fullName>
    </submittedName>
</protein>
<reference evidence="1" key="1">
    <citation type="journal article" date="2014" name="Nat. Commun.">
        <title>The emerging biofuel crop Camelina sativa retains a highly undifferentiated hexaploid genome structure.</title>
        <authorList>
            <person name="Kagale S."/>
            <person name="Koh C."/>
            <person name="Nixon J."/>
            <person name="Bollina V."/>
            <person name="Clarke W.E."/>
            <person name="Tuteja R."/>
            <person name="Spillane C."/>
            <person name="Robinson S.J."/>
            <person name="Links M.G."/>
            <person name="Clarke C."/>
            <person name="Higgins E.E."/>
            <person name="Huebert T."/>
            <person name="Sharpe A.G."/>
            <person name="Parkin I.A."/>
        </authorList>
    </citation>
    <scope>NUCLEOTIDE SEQUENCE [LARGE SCALE GENOMIC DNA]</scope>
    <source>
        <strain evidence="1">cv. DH55</strain>
    </source>
</reference>
<reference evidence="2" key="2">
    <citation type="submission" date="2025-08" db="UniProtKB">
        <authorList>
            <consortium name="RefSeq"/>
        </authorList>
    </citation>
    <scope>IDENTIFICATION</scope>
    <source>
        <tissue evidence="2">Leaf</tissue>
    </source>
</reference>
<dbReference type="GeneID" id="104716784"/>
<evidence type="ECO:0000313" key="1">
    <source>
        <dbReference type="Proteomes" id="UP000694864"/>
    </source>
</evidence>
<sequence>MQSPSICTQNLFYLSPEFNTDLDLSMASSAAMFMLPYPLIQQVTRNNTLQPQGEPSSTQIVKCLLPAINSSESSGRSKFSLWLFGNPATYDKRFQEAIELSCL</sequence>
<organism evidence="1 2">
    <name type="scientific">Camelina sativa</name>
    <name type="common">False flax</name>
    <name type="synonym">Myagrum sativum</name>
    <dbReference type="NCBI Taxonomy" id="90675"/>
    <lineage>
        <taxon>Eukaryota</taxon>
        <taxon>Viridiplantae</taxon>
        <taxon>Streptophyta</taxon>
        <taxon>Embryophyta</taxon>
        <taxon>Tracheophyta</taxon>
        <taxon>Spermatophyta</taxon>
        <taxon>Magnoliopsida</taxon>
        <taxon>eudicotyledons</taxon>
        <taxon>Gunneridae</taxon>
        <taxon>Pentapetalae</taxon>
        <taxon>rosids</taxon>
        <taxon>malvids</taxon>
        <taxon>Brassicales</taxon>
        <taxon>Brassicaceae</taxon>
        <taxon>Camelineae</taxon>
        <taxon>Camelina</taxon>
    </lineage>
</organism>
<dbReference type="RefSeq" id="XP_019086619.1">
    <property type="nucleotide sequence ID" value="XM_019231074.1"/>
</dbReference>
<gene>
    <name evidence="2" type="primary">LOC104716784</name>
</gene>
<proteinExistence type="predicted"/>
<keyword evidence="1" id="KW-1185">Reference proteome</keyword>
<accession>A0ABM1QIN1</accession>
<evidence type="ECO:0000313" key="2">
    <source>
        <dbReference type="RefSeq" id="XP_019086619.1"/>
    </source>
</evidence>
<name>A0ABM1QIN1_CAMSA</name>